<accession>A0A7S1NJZ1</accession>
<keyword evidence="1" id="KW-0175">Coiled coil</keyword>
<feature type="coiled-coil region" evidence="1">
    <location>
        <begin position="715"/>
        <end position="782"/>
    </location>
</feature>
<sequence>MPTDEVDEEDINELVTDILVKFPQVCMPMRESTCTLEPQANEKVDTTFHEPALSEYQDPSGSICEWTDLAGSTISYQSDASSECMESQFSFTEQPDTGSIEQLIGAISSARQKTNHMRDKDIIVFLGNTGGGKTTMIHHCLGSPLDINKKEVVAPDGKVHSYSVIDLVDPLPSGFLIGAIGHQSRSMTREVAAAALPNGLMLVDMPGEFDTDKSLTVQFRNALLKAFTLMLASSVRVVVVATETQLREKRGSALAAELEQALGLGKDPKTEEVAIKNICLLLSHVVDDDLEKLRDPSMELQHLRAMSTKLAKVIEGMNEEDRQARFHFRGKILSELYAQCQQTVERCQNAGESLKGLRVYISNPLQSEERRKQLLEMLSSAPSITNPQTVFEITFPERLKRQLEKALTHLVDGTRELLHDQEVNAVAASTHLVNLLTLSEALCDNLKLPTFQPYRELMMKELKEINKAAMSEITRAVRTRQVAEVKAQVRRAQKLDDFFQHVDQCFPDALGFWSLSQTALNDCIGVLENFRAEIDLKRPPGDIVSEVHQLFALEKEIVEPLCPTGTNPAIEDFPSQKFIQQIVEHVEQQAAAVQVLLKPHEIAAKLTSLADAGVTLQQFVPISLLVIDKKHREAQEAVHHRLMTERDQLVAMMQQWSGSHVPSTRHARQGDVDGEAAQRRARVANLRLMTHSEDLQAALGDDKLVEKYFAPVNDTARLDRALQELKEEADKEDADIELVVAKLPQVLKLCTLLESSGDEETKADVRENRKEIEDRIRQFRQQASKQVLSAITEHGEKWRESLRKQTPPYQTGCLQDERSAVAGIVVHLKTLATLVAADEDLDWDRHNGQCLRALRTALKAVTDLADEMLKKLASSSTTTPINNAIVLTLESNHELQQIGAKEICDCGELSVSAKDHLEEFAKQQADIETAFLQKIEDYISLIPVDTADPNWVRRMEDGIMTLRKLAPYSEQACTTKEVELRSAAEAKIREVQQEFDAAMNKDKFDDLYWVVHNKVVPLRSSKMEDWQRAGAKMERAHRRKVQQIVIEAEGADSLLFDPDRYYKLFSFLSQINNAAYDLDAVNEDGQPCDQLLEKVFRILAKLRAKIYGQADEVVREVMKRPVGAQAFTNTTKMQSLPDHVKSACVRRLREELLNLMKEIKAAVSTGTNVKDTEMNLVAIYNCTCCVDMWTLLCQEDKSDGCQVRSSWDDLVKFLQDRSTEVNDVLKENLDTPEDLEDITQEARVRALLLSKATGDLKALRVMRNVYAEHVDRLRVSLMPHLDDSFPKQVEKLIIMIPQLATTELAINNMLRSDADAQVSLRSAVVQLDKWKKSVMTTLTTMKEEVTKVASPPGLNFGEAERMMQGMRRILEKIAMENCSFDVAAVTTLCEEQTSREEQNHASRVIQDWKMCYDIGKLLQELKMEGEF</sequence>
<evidence type="ECO:0000313" key="2">
    <source>
        <dbReference type="EMBL" id="CAD9024279.1"/>
    </source>
</evidence>
<reference evidence="2" key="1">
    <citation type="submission" date="2021-01" db="EMBL/GenBank/DDBJ databases">
        <authorList>
            <person name="Corre E."/>
            <person name="Pelletier E."/>
            <person name="Niang G."/>
            <person name="Scheremetjew M."/>
            <person name="Finn R."/>
            <person name="Kale V."/>
            <person name="Holt S."/>
            <person name="Cochrane G."/>
            <person name="Meng A."/>
            <person name="Brown T."/>
            <person name="Cohen L."/>
        </authorList>
    </citation>
    <scope>NUCLEOTIDE SEQUENCE</scope>
    <source>
        <strain evidence="2">NIES-381</strain>
    </source>
</reference>
<evidence type="ECO:0000256" key="1">
    <source>
        <dbReference type="SAM" id="Coils"/>
    </source>
</evidence>
<dbReference type="InterPro" id="IPR027417">
    <property type="entry name" value="P-loop_NTPase"/>
</dbReference>
<organism evidence="2">
    <name type="scientific">Eutreptiella gymnastica</name>
    <dbReference type="NCBI Taxonomy" id="73025"/>
    <lineage>
        <taxon>Eukaryota</taxon>
        <taxon>Discoba</taxon>
        <taxon>Euglenozoa</taxon>
        <taxon>Euglenida</taxon>
        <taxon>Spirocuta</taxon>
        <taxon>Euglenophyceae</taxon>
        <taxon>Eutreptiales</taxon>
        <taxon>Eutreptiaceae</taxon>
        <taxon>Eutreptiella</taxon>
    </lineage>
</organism>
<protein>
    <submittedName>
        <fullName evidence="2">Uncharacterized protein</fullName>
    </submittedName>
</protein>
<proteinExistence type="predicted"/>
<dbReference type="EMBL" id="HBGA01094738">
    <property type="protein sequence ID" value="CAD9024279.1"/>
    <property type="molecule type" value="Transcribed_RNA"/>
</dbReference>
<name>A0A7S1NJZ1_9EUGL</name>
<dbReference type="SUPFAM" id="SSF52540">
    <property type="entry name" value="P-loop containing nucleoside triphosphate hydrolases"/>
    <property type="match status" value="1"/>
</dbReference>
<gene>
    <name evidence="2" type="ORF">EGYM00392_LOCUS35404</name>
</gene>